<keyword evidence="2" id="KW-1185">Reference proteome</keyword>
<reference evidence="1 2" key="1">
    <citation type="submission" date="2023-11" db="EMBL/GenBank/DDBJ databases">
        <title>Actinomadura monticuli sp. nov., isolated from volcanic ash.</title>
        <authorList>
            <person name="Lee S.D."/>
            <person name="Yang H."/>
            <person name="Kim I.S."/>
        </authorList>
    </citation>
    <scope>NUCLEOTIDE SEQUENCE [LARGE SCALE GENOMIC DNA]</scope>
    <source>
        <strain evidence="1 2">DSM 45346</strain>
    </source>
</reference>
<gene>
    <name evidence="1" type="ORF">SM436_08340</name>
</gene>
<dbReference type="EMBL" id="JAXCEH010000003">
    <property type="protein sequence ID" value="MFA1553696.1"/>
    <property type="molecule type" value="Genomic_DNA"/>
</dbReference>
<name>A0ABV4QTF0_9ACTN</name>
<organism evidence="1 2">
    <name type="scientific">Actinomadura chokoriensis</name>
    <dbReference type="NCBI Taxonomy" id="454156"/>
    <lineage>
        <taxon>Bacteria</taxon>
        <taxon>Bacillati</taxon>
        <taxon>Actinomycetota</taxon>
        <taxon>Actinomycetes</taxon>
        <taxon>Streptosporangiales</taxon>
        <taxon>Thermomonosporaceae</taxon>
        <taxon>Actinomadura</taxon>
    </lineage>
</organism>
<evidence type="ECO:0000313" key="1">
    <source>
        <dbReference type="EMBL" id="MFA1553696.1"/>
    </source>
</evidence>
<proteinExistence type="predicted"/>
<sequence length="151" mass="16253">MTEVVRFTGGWLFDQGMAGWDVTVLRSDHADARPLRILGARVASLEPVLASPVRPPRSQAVAVHADLYDSDPRVRRMVLGAVDEDMGEVRVWGHQRPGEASDGAGSVRYRLSLAARAFKAQALAAVAVPDAAEGAVELFRGVELLRSSNHA</sequence>
<evidence type="ECO:0000313" key="2">
    <source>
        <dbReference type="Proteomes" id="UP001569904"/>
    </source>
</evidence>
<comment type="caution">
    <text evidence="1">The sequence shown here is derived from an EMBL/GenBank/DDBJ whole genome shotgun (WGS) entry which is preliminary data.</text>
</comment>
<dbReference type="Proteomes" id="UP001569904">
    <property type="component" value="Unassembled WGS sequence"/>
</dbReference>
<protein>
    <submittedName>
        <fullName evidence="1">Uncharacterized protein</fullName>
    </submittedName>
</protein>
<accession>A0ABV4QTF0</accession>
<dbReference type="RefSeq" id="WP_371940085.1">
    <property type="nucleotide sequence ID" value="NZ_JAXCEH010000003.1"/>
</dbReference>